<comment type="similarity">
    <text evidence="2">Belongs to the thioredoxin family. DsbE subfamily.</text>
</comment>
<dbReference type="KEGG" id="reo:HUE58_03225"/>
<keyword evidence="3" id="KW-0201">Cytochrome c-type biogenesis</keyword>
<evidence type="ECO:0000256" key="4">
    <source>
        <dbReference type="ARBA" id="ARBA00023157"/>
    </source>
</evidence>
<dbReference type="InterPro" id="IPR050553">
    <property type="entry name" value="Thioredoxin_ResA/DsbE_sf"/>
</dbReference>
<dbReference type="AlphaFoldDB" id="A0A6N0HPE6"/>
<keyword evidence="8" id="KW-1185">Reference proteome</keyword>
<dbReference type="GO" id="GO:0030288">
    <property type="term" value="C:outer membrane-bounded periplasmic space"/>
    <property type="evidence" value="ECO:0007669"/>
    <property type="project" value="InterPro"/>
</dbReference>
<gene>
    <name evidence="7" type="ORF">HUE58_03225</name>
</gene>
<dbReference type="InterPro" id="IPR013740">
    <property type="entry name" value="Redoxin"/>
</dbReference>
<reference evidence="7 8" key="1">
    <citation type="submission" date="2020-05" db="EMBL/GenBank/DDBJ databases">
        <title>Horizontal transmission and recombination maintain forever young bacterial symbiont genomes.</title>
        <authorList>
            <person name="Russell S.L."/>
            <person name="Pepper-Tunick E."/>
            <person name="Svedberg J."/>
            <person name="Byrne A."/>
            <person name="Ruelas Castillo J."/>
            <person name="Vollmers C."/>
            <person name="Beinart R.A."/>
            <person name="Corbett-Detig R."/>
        </authorList>
    </citation>
    <scope>NUCLEOTIDE SEQUENCE [LARGE SCALE GENOMIC DNA]</scope>
    <source>
        <strain evidence="7">JDF_Ridge</strain>
    </source>
</reference>
<dbReference type="PANTHER" id="PTHR42852">
    <property type="entry name" value="THIOL:DISULFIDE INTERCHANGE PROTEIN DSBE"/>
    <property type="match status" value="1"/>
</dbReference>
<name>A0A6N0HPE6_9GAMM</name>
<comment type="subcellular location">
    <subcellularLocation>
        <location evidence="1">Cell inner membrane</location>
        <topology evidence="1">Single-pass membrane protein</topology>
        <orientation evidence="1">Periplasmic side</orientation>
    </subcellularLocation>
</comment>
<evidence type="ECO:0000256" key="2">
    <source>
        <dbReference type="ARBA" id="ARBA00007758"/>
    </source>
</evidence>
<dbReference type="InterPro" id="IPR013766">
    <property type="entry name" value="Thioredoxin_domain"/>
</dbReference>
<evidence type="ECO:0000259" key="6">
    <source>
        <dbReference type="PROSITE" id="PS51352"/>
    </source>
</evidence>
<dbReference type="GO" id="GO:0015036">
    <property type="term" value="F:disulfide oxidoreductase activity"/>
    <property type="evidence" value="ECO:0007669"/>
    <property type="project" value="InterPro"/>
</dbReference>
<keyword evidence="5" id="KW-0676">Redox-active center</keyword>
<evidence type="ECO:0000256" key="5">
    <source>
        <dbReference type="ARBA" id="ARBA00023284"/>
    </source>
</evidence>
<dbReference type="RefSeq" id="WP_174605605.1">
    <property type="nucleotide sequence ID" value="NZ_CP054490.1"/>
</dbReference>
<evidence type="ECO:0000256" key="1">
    <source>
        <dbReference type="ARBA" id="ARBA00004383"/>
    </source>
</evidence>
<keyword evidence="4" id="KW-1015">Disulfide bond</keyword>
<accession>A0A6N0HPE6</accession>
<dbReference type="InterPro" id="IPR036249">
    <property type="entry name" value="Thioredoxin-like_sf"/>
</dbReference>
<dbReference type="EMBL" id="CP054490">
    <property type="protein sequence ID" value="QKQ24167.1"/>
    <property type="molecule type" value="Genomic_DNA"/>
</dbReference>
<dbReference type="InterPro" id="IPR017937">
    <property type="entry name" value="Thioredoxin_CS"/>
</dbReference>
<dbReference type="NCBIfam" id="TIGR00385">
    <property type="entry name" value="dsbE"/>
    <property type="match status" value="1"/>
</dbReference>
<dbReference type="PROSITE" id="PS00194">
    <property type="entry name" value="THIOREDOXIN_1"/>
    <property type="match status" value="1"/>
</dbReference>
<proteinExistence type="inferred from homology"/>
<dbReference type="PANTHER" id="PTHR42852:SF6">
    <property type="entry name" value="THIOL:DISULFIDE INTERCHANGE PROTEIN DSBE"/>
    <property type="match status" value="1"/>
</dbReference>
<dbReference type="Gene3D" id="3.40.30.10">
    <property type="entry name" value="Glutaredoxin"/>
    <property type="match status" value="1"/>
</dbReference>
<dbReference type="Pfam" id="PF08534">
    <property type="entry name" value="Redoxin"/>
    <property type="match status" value="1"/>
</dbReference>
<dbReference type="InterPro" id="IPR004799">
    <property type="entry name" value="Periplasmic_diS_OxRdtase_DsbE"/>
</dbReference>
<dbReference type="Proteomes" id="UP000509429">
    <property type="component" value="Chromosome"/>
</dbReference>
<dbReference type="GO" id="GO:0017004">
    <property type="term" value="P:cytochrome complex assembly"/>
    <property type="evidence" value="ECO:0007669"/>
    <property type="project" value="UniProtKB-KW"/>
</dbReference>
<dbReference type="SUPFAM" id="SSF52833">
    <property type="entry name" value="Thioredoxin-like"/>
    <property type="match status" value="1"/>
</dbReference>
<dbReference type="PROSITE" id="PS51352">
    <property type="entry name" value="THIOREDOXIN_2"/>
    <property type="match status" value="1"/>
</dbReference>
<dbReference type="GO" id="GO:0005886">
    <property type="term" value="C:plasma membrane"/>
    <property type="evidence" value="ECO:0007669"/>
    <property type="project" value="UniProtKB-SubCell"/>
</dbReference>
<protein>
    <submittedName>
        <fullName evidence="7">DsbE family thiol:disulfide interchange protein</fullName>
    </submittedName>
</protein>
<evidence type="ECO:0000313" key="7">
    <source>
        <dbReference type="EMBL" id="QKQ24167.1"/>
    </source>
</evidence>
<feature type="domain" description="Thioredoxin" evidence="6">
    <location>
        <begin position="31"/>
        <end position="173"/>
    </location>
</feature>
<sequence length="176" mass="19859">MKKFLPLVLFIVLAGFLYIGLGLDPKKLPSPLIGKTFPNLEVEDFNTGEIYAIQDKLQGKISLVNVWASWCVTCRAEHEMLMQIAKTDSLQILGINYKNTKKDGNMFLTRLGNPYDLIVFDQSGKLGLELGVYATPETFITDQQGIIRFKRIGELTPGIWERQILPLISQLKNSAR</sequence>
<evidence type="ECO:0000313" key="8">
    <source>
        <dbReference type="Proteomes" id="UP000509429"/>
    </source>
</evidence>
<evidence type="ECO:0000256" key="3">
    <source>
        <dbReference type="ARBA" id="ARBA00022748"/>
    </source>
</evidence>
<organism evidence="7 8">
    <name type="scientific">Candidatus Ruthia endofausta</name>
    <dbReference type="NCBI Taxonomy" id="2738852"/>
    <lineage>
        <taxon>Bacteria</taxon>
        <taxon>Pseudomonadati</taxon>
        <taxon>Pseudomonadota</taxon>
        <taxon>Gammaproteobacteria</taxon>
        <taxon>Candidatus Pseudothioglobaceae</taxon>
        <taxon>Candidatus Ruthturnera</taxon>
    </lineage>
</organism>